<sequence length="408" mass="43306">MRIVKQCIAVMVCANILTLANAQDKDTTQKKAWPFGPVVPAQISFAPGVGTNGRQVLDIRGVSFNVLGGKNNSVTGFEFAGLFNIDQKNVAYTQIAGLFNTVGGNVLGAQVAGLFNTVGDSVTRAQVGGLFNTVGKKARGAQIAGLFNTVGDSVIGIQVAGLYNNVAKSVVGAQVGGLTNIVNGNVQGFQIGGLVNNVHGKVTGMTVAGLFNGTKEVAGLQVAGLVNHTKKLKGVQIGLINIADTSEGCSIGLINIAKNGFYQFSVYANETNSVNVAFRSGTKNFYGILLGGANPSDNKRLYTFGAGFGGAVKLANNISINPEITSQYMYTGDWQYTNLLQKLSANFNFTVAKGLTLYAGPSFSVYYTDQHTDVKDYKQAMPSYGVMHWWDNTYAWFGWTVGVSFFNN</sequence>
<proteinExistence type="predicted"/>
<dbReference type="RefSeq" id="WP_217793679.1">
    <property type="nucleotide sequence ID" value="NZ_JAHSPG010000015.1"/>
</dbReference>
<accession>A0A9E2W5Z7</accession>
<evidence type="ECO:0000313" key="2">
    <source>
        <dbReference type="EMBL" id="MBV4359479.1"/>
    </source>
</evidence>
<evidence type="ECO:0000313" key="3">
    <source>
        <dbReference type="Proteomes" id="UP000812270"/>
    </source>
</evidence>
<name>A0A9E2W5Z7_9BACT</name>
<dbReference type="InterPro" id="IPR058093">
    <property type="entry name" value="LA_2272-like"/>
</dbReference>
<evidence type="ECO:0000256" key="1">
    <source>
        <dbReference type="SAM" id="SignalP"/>
    </source>
</evidence>
<dbReference type="EMBL" id="JAHSPG010000015">
    <property type="protein sequence ID" value="MBV4359479.1"/>
    <property type="molecule type" value="Genomic_DNA"/>
</dbReference>
<organism evidence="2 3">
    <name type="scientific">Pinibacter aurantiacus</name>
    <dbReference type="NCBI Taxonomy" id="2851599"/>
    <lineage>
        <taxon>Bacteria</taxon>
        <taxon>Pseudomonadati</taxon>
        <taxon>Bacteroidota</taxon>
        <taxon>Chitinophagia</taxon>
        <taxon>Chitinophagales</taxon>
        <taxon>Chitinophagaceae</taxon>
        <taxon>Pinibacter</taxon>
    </lineage>
</organism>
<feature type="signal peptide" evidence="1">
    <location>
        <begin position="1"/>
        <end position="22"/>
    </location>
</feature>
<dbReference type="NCBIfam" id="NF047436">
    <property type="entry name" value="LA_2272_repeat"/>
    <property type="match status" value="1"/>
</dbReference>
<dbReference type="Proteomes" id="UP000812270">
    <property type="component" value="Unassembled WGS sequence"/>
</dbReference>
<keyword evidence="3" id="KW-1185">Reference proteome</keyword>
<evidence type="ECO:0008006" key="4">
    <source>
        <dbReference type="Google" id="ProtNLM"/>
    </source>
</evidence>
<dbReference type="AlphaFoldDB" id="A0A9E2W5Z7"/>
<reference evidence="2" key="1">
    <citation type="submission" date="2021-06" db="EMBL/GenBank/DDBJ databases">
        <authorList>
            <person name="Huq M.A."/>
        </authorList>
    </citation>
    <scope>NUCLEOTIDE SEQUENCE</scope>
    <source>
        <strain evidence="2">MAH-26</strain>
    </source>
</reference>
<keyword evidence="1" id="KW-0732">Signal</keyword>
<gene>
    <name evidence="2" type="ORF">KTO63_20080</name>
</gene>
<comment type="caution">
    <text evidence="2">The sequence shown here is derived from an EMBL/GenBank/DDBJ whole genome shotgun (WGS) entry which is preliminary data.</text>
</comment>
<feature type="chain" id="PRO_5039242976" description="DUF5723 domain-containing protein" evidence="1">
    <location>
        <begin position="23"/>
        <end position="408"/>
    </location>
</feature>
<protein>
    <recommendedName>
        <fullName evidence="4">DUF5723 domain-containing protein</fullName>
    </recommendedName>
</protein>